<keyword evidence="1 2" id="KW-0694">RNA-binding</keyword>
<dbReference type="SMART" id="SM00360">
    <property type="entry name" value="RRM"/>
    <property type="match status" value="2"/>
</dbReference>
<dbReference type="InterPro" id="IPR035979">
    <property type="entry name" value="RBD_domain_sf"/>
</dbReference>
<organism evidence="5 6">
    <name type="scientific">Acropora cervicornis</name>
    <name type="common">Staghorn coral</name>
    <dbReference type="NCBI Taxonomy" id="6130"/>
    <lineage>
        <taxon>Eukaryota</taxon>
        <taxon>Metazoa</taxon>
        <taxon>Cnidaria</taxon>
        <taxon>Anthozoa</taxon>
        <taxon>Hexacorallia</taxon>
        <taxon>Scleractinia</taxon>
        <taxon>Astrocoeniina</taxon>
        <taxon>Acroporidae</taxon>
        <taxon>Acropora</taxon>
    </lineage>
</organism>
<evidence type="ECO:0000313" key="5">
    <source>
        <dbReference type="EMBL" id="KAK2567509.1"/>
    </source>
</evidence>
<feature type="compositionally biased region" description="Basic and acidic residues" evidence="3">
    <location>
        <begin position="351"/>
        <end position="363"/>
    </location>
</feature>
<proteinExistence type="predicted"/>
<evidence type="ECO:0000313" key="6">
    <source>
        <dbReference type="Proteomes" id="UP001249851"/>
    </source>
</evidence>
<accession>A0AAD9QU21</accession>
<dbReference type="SUPFAM" id="SSF54928">
    <property type="entry name" value="RNA-binding domain, RBD"/>
    <property type="match status" value="2"/>
</dbReference>
<feature type="region of interest" description="Disordered" evidence="3">
    <location>
        <begin position="351"/>
        <end position="378"/>
    </location>
</feature>
<reference evidence="5" key="1">
    <citation type="journal article" date="2023" name="G3 (Bethesda)">
        <title>Whole genome assembly and annotation of the endangered Caribbean coral Acropora cervicornis.</title>
        <authorList>
            <person name="Selwyn J.D."/>
            <person name="Vollmer S.V."/>
        </authorList>
    </citation>
    <scope>NUCLEOTIDE SEQUENCE</scope>
    <source>
        <strain evidence="5">K2</strain>
    </source>
</reference>
<dbReference type="GO" id="GO:0003729">
    <property type="term" value="F:mRNA binding"/>
    <property type="evidence" value="ECO:0007669"/>
    <property type="project" value="TreeGrafter"/>
</dbReference>
<comment type="caution">
    <text evidence="5">The sequence shown here is derived from an EMBL/GenBank/DDBJ whole genome shotgun (WGS) entry which is preliminary data.</text>
</comment>
<sequence length="511" mass="57835">MSLRDNVEAIAVEGDASDQRISFLENDSVVQKLFEDAIEVLRLVGADESAQYSNQQSHGAQYLWKRRREENQIHHENEASGNKKPEMTKSKRRKLEKIKAPVTILRKPQQEKGKCTVKNKLLSTDEEQEIAVKRMLHYIGQMPSQEVFQPPPVPFVSLPTNVKEGDCIGNTQSTSESIQDCTYLSNEKDVSLWKMLVACPTKCNVFVGGLSPEMSSEILQAAFKTFIIEEDEKDKVKAHVVLDFKSQHSRGYGFVTFPNRRSTELGLICMQDFEIYGRTMQLGWGQKNQEGEALNDGGPRSHKSELQNVEQHVWKIEKKKNKKGNIVCDTVYLDAKDPSLKQANRHFSRWDQEMPKKYERTTEDTADQDEHDNGRGAKNQRVIQWVTHAQKVALIKLVCANLRSQGVNGHMGVFGIHYEADNSRLYVVCAKHVTEPQLYNEFTVFGPAQVKLNFDANGLSKGCAFIQYTNSKSAEKAIKQLHGKVVGGMPMKVMVAEPKVHRGSRKKNVAL</sequence>
<evidence type="ECO:0000256" key="3">
    <source>
        <dbReference type="SAM" id="MobiDB-lite"/>
    </source>
</evidence>
<feature type="domain" description="RRM" evidence="4">
    <location>
        <begin position="203"/>
        <end position="287"/>
    </location>
</feature>
<gene>
    <name evidence="5" type="ORF">P5673_008336</name>
</gene>
<dbReference type="Gene3D" id="3.30.70.330">
    <property type="match status" value="2"/>
</dbReference>
<dbReference type="InterPro" id="IPR012677">
    <property type="entry name" value="Nucleotide-bd_a/b_plait_sf"/>
</dbReference>
<protein>
    <submittedName>
        <fullName evidence="5">Glycine-rich RNA-binding protein 6</fullName>
    </submittedName>
</protein>
<feature type="domain" description="RRM" evidence="4">
    <location>
        <begin position="423"/>
        <end position="498"/>
    </location>
</feature>
<dbReference type="InterPro" id="IPR000504">
    <property type="entry name" value="RRM_dom"/>
</dbReference>
<dbReference type="AlphaFoldDB" id="A0AAD9QU21"/>
<feature type="region of interest" description="Disordered" evidence="3">
    <location>
        <begin position="73"/>
        <end position="95"/>
    </location>
</feature>
<evidence type="ECO:0000259" key="4">
    <source>
        <dbReference type="PROSITE" id="PS50102"/>
    </source>
</evidence>
<name>A0AAD9QU21_ACRCE</name>
<evidence type="ECO:0000256" key="1">
    <source>
        <dbReference type="ARBA" id="ARBA00022884"/>
    </source>
</evidence>
<dbReference type="Pfam" id="PF00076">
    <property type="entry name" value="RRM_1"/>
    <property type="match status" value="2"/>
</dbReference>
<keyword evidence="6" id="KW-1185">Reference proteome</keyword>
<dbReference type="InterPro" id="IPR050502">
    <property type="entry name" value="Euk_RNA-bind_prot"/>
</dbReference>
<dbReference type="PANTHER" id="PTHR48025:SF1">
    <property type="entry name" value="RRM DOMAIN-CONTAINING PROTEIN"/>
    <property type="match status" value="1"/>
</dbReference>
<feature type="compositionally biased region" description="Basic and acidic residues" evidence="3">
    <location>
        <begin position="73"/>
        <end position="89"/>
    </location>
</feature>
<evidence type="ECO:0000256" key="2">
    <source>
        <dbReference type="PROSITE-ProRule" id="PRU00176"/>
    </source>
</evidence>
<reference evidence="5" key="2">
    <citation type="journal article" date="2023" name="Science">
        <title>Genomic signatures of disease resistance in endangered staghorn corals.</title>
        <authorList>
            <person name="Vollmer S.V."/>
            <person name="Selwyn J.D."/>
            <person name="Despard B.A."/>
            <person name="Roesel C.L."/>
        </authorList>
    </citation>
    <scope>NUCLEOTIDE SEQUENCE</scope>
    <source>
        <strain evidence="5">K2</strain>
    </source>
</reference>
<dbReference type="Proteomes" id="UP001249851">
    <property type="component" value="Unassembled WGS sequence"/>
</dbReference>
<dbReference type="EMBL" id="JARQWQ010000014">
    <property type="protein sequence ID" value="KAK2567509.1"/>
    <property type="molecule type" value="Genomic_DNA"/>
</dbReference>
<dbReference type="PANTHER" id="PTHR48025">
    <property type="entry name" value="OS02G0815200 PROTEIN"/>
    <property type="match status" value="1"/>
</dbReference>
<dbReference type="CDD" id="cd00590">
    <property type="entry name" value="RRM_SF"/>
    <property type="match status" value="1"/>
</dbReference>
<dbReference type="PROSITE" id="PS50102">
    <property type="entry name" value="RRM"/>
    <property type="match status" value="2"/>
</dbReference>